<accession>A0A2P2NE89</accession>
<protein>
    <submittedName>
        <fullName evidence="1">Uncharacterized protein</fullName>
    </submittedName>
</protein>
<reference evidence="1" key="1">
    <citation type="submission" date="2018-02" db="EMBL/GenBank/DDBJ databases">
        <title>Rhizophora mucronata_Transcriptome.</title>
        <authorList>
            <person name="Meera S.P."/>
            <person name="Sreeshan A."/>
            <person name="Augustine A."/>
        </authorList>
    </citation>
    <scope>NUCLEOTIDE SEQUENCE</scope>
    <source>
        <tissue evidence="1">Leaf</tissue>
    </source>
</reference>
<dbReference type="AlphaFoldDB" id="A0A2P2NE89"/>
<organism evidence="1">
    <name type="scientific">Rhizophora mucronata</name>
    <name type="common">Asiatic mangrove</name>
    <dbReference type="NCBI Taxonomy" id="61149"/>
    <lineage>
        <taxon>Eukaryota</taxon>
        <taxon>Viridiplantae</taxon>
        <taxon>Streptophyta</taxon>
        <taxon>Embryophyta</taxon>
        <taxon>Tracheophyta</taxon>
        <taxon>Spermatophyta</taxon>
        <taxon>Magnoliopsida</taxon>
        <taxon>eudicotyledons</taxon>
        <taxon>Gunneridae</taxon>
        <taxon>Pentapetalae</taxon>
        <taxon>rosids</taxon>
        <taxon>fabids</taxon>
        <taxon>Malpighiales</taxon>
        <taxon>Rhizophoraceae</taxon>
        <taxon>Rhizophora</taxon>
    </lineage>
</organism>
<name>A0A2P2NE89_RHIMU</name>
<dbReference type="EMBL" id="GGEC01060298">
    <property type="protein sequence ID" value="MBX40782.1"/>
    <property type="molecule type" value="Transcribed_RNA"/>
</dbReference>
<evidence type="ECO:0000313" key="1">
    <source>
        <dbReference type="EMBL" id="MBX40782.1"/>
    </source>
</evidence>
<sequence>MFICVLIQLGSNNNKIRQKKVFR</sequence>
<proteinExistence type="predicted"/>